<dbReference type="CDD" id="cd06170">
    <property type="entry name" value="LuxR_C_like"/>
    <property type="match status" value="1"/>
</dbReference>
<dbReference type="InterPro" id="IPR016032">
    <property type="entry name" value="Sig_transdc_resp-reg_C-effctor"/>
</dbReference>
<evidence type="ECO:0000256" key="2">
    <source>
        <dbReference type="ARBA" id="ARBA00023125"/>
    </source>
</evidence>
<dbReference type="InterPro" id="IPR000792">
    <property type="entry name" value="Tscrpt_reg_LuxR_C"/>
</dbReference>
<feature type="domain" description="HTH luxR-type" evidence="6">
    <location>
        <begin position="201"/>
        <end position="266"/>
    </location>
</feature>
<feature type="region of interest" description="Disordered" evidence="5">
    <location>
        <begin position="1"/>
        <end position="23"/>
    </location>
</feature>
<dbReference type="PROSITE" id="PS50043">
    <property type="entry name" value="HTH_LUXR_2"/>
    <property type="match status" value="1"/>
</dbReference>
<dbReference type="SUPFAM" id="SSF46894">
    <property type="entry name" value="C-terminal effector domain of the bipartite response regulators"/>
    <property type="match status" value="1"/>
</dbReference>
<dbReference type="Gene3D" id="1.10.10.10">
    <property type="entry name" value="Winged helix-like DNA-binding domain superfamily/Winged helix DNA-binding domain"/>
    <property type="match status" value="1"/>
</dbReference>
<keyword evidence="1" id="KW-0805">Transcription regulation</keyword>
<gene>
    <name evidence="7" type="ORF">FOT63_00515</name>
</gene>
<evidence type="ECO:0000256" key="3">
    <source>
        <dbReference type="ARBA" id="ARBA00023159"/>
    </source>
</evidence>
<dbReference type="Proteomes" id="UP000321307">
    <property type="component" value="Unassembled WGS sequence"/>
</dbReference>
<dbReference type="GO" id="GO:0003677">
    <property type="term" value="F:DNA binding"/>
    <property type="evidence" value="ECO:0007669"/>
    <property type="project" value="UniProtKB-KW"/>
</dbReference>
<dbReference type="PANTHER" id="PTHR44688:SF16">
    <property type="entry name" value="DNA-BINDING TRANSCRIPTIONAL ACTIVATOR DEVR_DOSR"/>
    <property type="match status" value="1"/>
</dbReference>
<feature type="compositionally biased region" description="Basic residues" evidence="5">
    <location>
        <begin position="1"/>
        <end position="19"/>
    </location>
</feature>
<dbReference type="SMART" id="SM00421">
    <property type="entry name" value="HTH_LUXR"/>
    <property type="match status" value="1"/>
</dbReference>
<reference evidence="7 8" key="1">
    <citation type="submission" date="2019-07" db="EMBL/GenBank/DDBJ databases">
        <title>Serratia strains were isolated from fresh produce.</title>
        <authorList>
            <person name="Cho G.-S."/>
            <person name="Stein M."/>
            <person name="Lee W."/>
            <person name="Suh S.H."/>
            <person name="Franz C.M.A.P."/>
        </authorList>
    </citation>
    <scope>NUCLEOTIDE SEQUENCE [LARGE SCALE GENOMIC DNA]</scope>
    <source>
        <strain evidence="7 8">S17</strain>
    </source>
</reference>
<dbReference type="GO" id="GO:0006355">
    <property type="term" value="P:regulation of DNA-templated transcription"/>
    <property type="evidence" value="ECO:0007669"/>
    <property type="project" value="InterPro"/>
</dbReference>
<keyword evidence="2" id="KW-0238">DNA-binding</keyword>
<dbReference type="InterPro" id="IPR036388">
    <property type="entry name" value="WH-like_DNA-bd_sf"/>
</dbReference>
<evidence type="ECO:0000256" key="4">
    <source>
        <dbReference type="ARBA" id="ARBA00023163"/>
    </source>
</evidence>
<keyword evidence="4" id="KW-0804">Transcription</keyword>
<evidence type="ECO:0000256" key="5">
    <source>
        <dbReference type="SAM" id="MobiDB-lite"/>
    </source>
</evidence>
<sequence>MATGAHRRPLAQPGRRGRGRVGDERHSLAAVRAVFLPVRAVAHPMGGFDAAARYVGWAQQAQCRPVLPVCFRAEGNGVNTVINIAFLDIDRFFVAGAYRALSDYFSERGIEARCSEPMNADLVFQAIAKGDMARFCHPPHAPHALYLAVYDLREARIRAISGCLREAGRVYRNEGVAKLLHTVARVIKGRTGGACGFSCCAWCQPLPLTPQEKQVMRYLSWEMTPTAIARRLRVSIKTVSTHKRAVMRKMHFQRDAELYRWLRLGEFGQGKGDSHVV</sequence>
<name>A0A9X9C5Q9_9GAMM</name>
<comment type="caution">
    <text evidence="7">The sequence shown here is derived from an EMBL/GenBank/DDBJ whole genome shotgun (WGS) entry which is preliminary data.</text>
</comment>
<dbReference type="AlphaFoldDB" id="A0A9X9C5Q9"/>
<dbReference type="PANTHER" id="PTHR44688">
    <property type="entry name" value="DNA-BINDING TRANSCRIPTIONAL ACTIVATOR DEVR_DOSR"/>
    <property type="match status" value="1"/>
</dbReference>
<keyword evidence="3" id="KW-0010">Activator</keyword>
<evidence type="ECO:0000256" key="1">
    <source>
        <dbReference type="ARBA" id="ARBA00023015"/>
    </source>
</evidence>
<dbReference type="Pfam" id="PF00196">
    <property type="entry name" value="GerE"/>
    <property type="match status" value="1"/>
</dbReference>
<evidence type="ECO:0000259" key="6">
    <source>
        <dbReference type="PROSITE" id="PS50043"/>
    </source>
</evidence>
<proteinExistence type="predicted"/>
<accession>A0A9X9C5Q9</accession>
<evidence type="ECO:0000313" key="8">
    <source>
        <dbReference type="Proteomes" id="UP000321307"/>
    </source>
</evidence>
<protein>
    <submittedName>
        <fullName evidence="7">Helix-turn-helix transcriptional regulator</fullName>
    </submittedName>
</protein>
<evidence type="ECO:0000313" key="7">
    <source>
        <dbReference type="EMBL" id="TXE32576.1"/>
    </source>
</evidence>
<organism evidence="7 8">
    <name type="scientific">Serratia ureilytica</name>
    <dbReference type="NCBI Taxonomy" id="300181"/>
    <lineage>
        <taxon>Bacteria</taxon>
        <taxon>Pseudomonadati</taxon>
        <taxon>Pseudomonadota</taxon>
        <taxon>Gammaproteobacteria</taxon>
        <taxon>Enterobacterales</taxon>
        <taxon>Yersiniaceae</taxon>
        <taxon>Serratia</taxon>
    </lineage>
</organism>
<dbReference type="EMBL" id="VOUP01000001">
    <property type="protein sequence ID" value="TXE32576.1"/>
    <property type="molecule type" value="Genomic_DNA"/>
</dbReference>